<sequence>MGIKSMTVTVKVTNIDKFIELSSKFSKKARELEELAHELKTFDFEGEVVSTDSN</sequence>
<evidence type="ECO:0000313" key="5">
    <source>
        <dbReference type="Proteomes" id="UP000072794"/>
    </source>
</evidence>
<proteinExistence type="predicted"/>
<evidence type="ECO:0000313" key="2">
    <source>
        <dbReference type="EMBL" id="CYV04711.1"/>
    </source>
</evidence>
<gene>
    <name evidence="2" type="ORF">ERS132394_02128</name>
    <name evidence="1" type="ORF">ERS132414_01266</name>
    <name evidence="3" type="ORF">ERS132426_01734</name>
</gene>
<evidence type="ECO:0000313" key="6">
    <source>
        <dbReference type="Proteomes" id="UP000074850"/>
    </source>
</evidence>
<evidence type="ECO:0000313" key="1">
    <source>
        <dbReference type="EMBL" id="CYU90773.1"/>
    </source>
</evidence>
<dbReference type="Proteomes" id="UP000074850">
    <property type="component" value="Unassembled WGS sequence"/>
</dbReference>
<dbReference type="AlphaFoldDB" id="A0A0Z8G257"/>
<dbReference type="Proteomes" id="UP000072794">
    <property type="component" value="Unassembled WGS sequence"/>
</dbReference>
<dbReference type="EMBL" id="FIGJ01000032">
    <property type="protein sequence ID" value="CYV04711.1"/>
    <property type="molecule type" value="Genomic_DNA"/>
</dbReference>
<accession>A0A0Z8G257</accession>
<dbReference type="EMBL" id="FIHA01000022">
    <property type="protein sequence ID" value="CYU90773.1"/>
    <property type="molecule type" value="Genomic_DNA"/>
</dbReference>
<name>A0A0Z8G257_STRSU</name>
<dbReference type="Proteomes" id="UP000072618">
    <property type="component" value="Unassembled WGS sequence"/>
</dbReference>
<dbReference type="RefSeq" id="WP_099872423.1">
    <property type="nucleotide sequence ID" value="NZ_CEDY01000004.1"/>
</dbReference>
<protein>
    <submittedName>
        <fullName evidence="1">Uncharacterized protein</fullName>
    </submittedName>
</protein>
<dbReference type="EMBL" id="FIHM01000045">
    <property type="protein sequence ID" value="CYV47638.1"/>
    <property type="molecule type" value="Genomic_DNA"/>
</dbReference>
<organism evidence="1 5">
    <name type="scientific">Streptococcus suis</name>
    <dbReference type="NCBI Taxonomy" id="1307"/>
    <lineage>
        <taxon>Bacteria</taxon>
        <taxon>Bacillati</taxon>
        <taxon>Bacillota</taxon>
        <taxon>Bacilli</taxon>
        <taxon>Lactobacillales</taxon>
        <taxon>Streptococcaceae</taxon>
        <taxon>Streptococcus</taxon>
    </lineage>
</organism>
<evidence type="ECO:0000313" key="3">
    <source>
        <dbReference type="EMBL" id="CYV47638.1"/>
    </source>
</evidence>
<evidence type="ECO:0000313" key="4">
    <source>
        <dbReference type="Proteomes" id="UP000072618"/>
    </source>
</evidence>
<reference evidence="4 5" key="1">
    <citation type="submission" date="2016-02" db="EMBL/GenBank/DDBJ databases">
        <authorList>
            <consortium name="Pathogen Informatics"/>
        </authorList>
    </citation>
    <scope>NUCLEOTIDE SEQUENCE [LARGE SCALE GENOMIC DNA]</scope>
    <source>
        <strain evidence="2 4">LSS32</strain>
        <strain evidence="1 5">LSS52</strain>
        <strain evidence="3 6">LSS64</strain>
    </source>
</reference>